<evidence type="ECO:0000256" key="2">
    <source>
        <dbReference type="ARBA" id="ARBA00012438"/>
    </source>
</evidence>
<dbReference type="Proteomes" id="UP000261212">
    <property type="component" value="Unassembled WGS sequence"/>
</dbReference>
<comment type="catalytic activity">
    <reaction evidence="1">
        <text>ATP + protein L-histidine = ADP + protein N-phospho-L-histidine.</text>
        <dbReference type="EC" id="2.7.13.3"/>
    </reaction>
</comment>
<dbReference type="Gene3D" id="3.40.50.2300">
    <property type="match status" value="2"/>
</dbReference>
<keyword evidence="4 8" id="KW-0597">Phosphoprotein</keyword>
<evidence type="ECO:0000313" key="14">
    <source>
        <dbReference type="Proteomes" id="UP000261212"/>
    </source>
</evidence>
<feature type="domain" description="PAS" evidence="11">
    <location>
        <begin position="147"/>
        <end position="221"/>
    </location>
</feature>
<dbReference type="InterPro" id="IPR050956">
    <property type="entry name" value="2C_system_His_kinase"/>
</dbReference>
<dbReference type="CDD" id="cd17546">
    <property type="entry name" value="REC_hyHK_CKI1_RcsC-like"/>
    <property type="match status" value="1"/>
</dbReference>
<dbReference type="EC" id="2.7.13.3" evidence="2"/>
<dbReference type="Pfam" id="PF08447">
    <property type="entry name" value="PAS_3"/>
    <property type="match status" value="3"/>
</dbReference>
<dbReference type="Gene3D" id="1.10.287.130">
    <property type="match status" value="1"/>
</dbReference>
<dbReference type="InterPro" id="IPR001610">
    <property type="entry name" value="PAC"/>
</dbReference>
<dbReference type="InterPro" id="IPR000700">
    <property type="entry name" value="PAS-assoc_C"/>
</dbReference>
<dbReference type="PANTHER" id="PTHR43719">
    <property type="entry name" value="TWO-COMPONENT HISTIDINE KINASE"/>
    <property type="match status" value="1"/>
</dbReference>
<evidence type="ECO:0000259" key="9">
    <source>
        <dbReference type="PROSITE" id="PS50109"/>
    </source>
</evidence>
<accession>A0A3E3DYP7</accession>
<dbReference type="Gene3D" id="3.30.565.10">
    <property type="entry name" value="Histidine kinase-like ATPase, C-terminal domain"/>
    <property type="match status" value="1"/>
</dbReference>
<feature type="domain" description="Response regulatory" evidence="10">
    <location>
        <begin position="946"/>
        <end position="1067"/>
    </location>
</feature>
<feature type="domain" description="PAC" evidence="12">
    <location>
        <begin position="224"/>
        <end position="277"/>
    </location>
</feature>
<dbReference type="SUPFAM" id="SSF52172">
    <property type="entry name" value="CheY-like"/>
    <property type="match status" value="2"/>
</dbReference>
<gene>
    <name evidence="13" type="ORF">DW687_06395</name>
</gene>
<dbReference type="Pfam" id="PF00512">
    <property type="entry name" value="HisKA"/>
    <property type="match status" value="1"/>
</dbReference>
<dbReference type="Pfam" id="PF02518">
    <property type="entry name" value="HATPase_c"/>
    <property type="match status" value="1"/>
</dbReference>
<dbReference type="Pfam" id="PF00072">
    <property type="entry name" value="Response_reg"/>
    <property type="match status" value="2"/>
</dbReference>
<dbReference type="NCBIfam" id="TIGR00229">
    <property type="entry name" value="sensory_box"/>
    <property type="match status" value="3"/>
</dbReference>
<dbReference type="PANTHER" id="PTHR43719:SF28">
    <property type="entry name" value="PEROXIDE STRESS-ACTIVATED HISTIDINE KINASE MAK1-RELATED"/>
    <property type="match status" value="1"/>
</dbReference>
<evidence type="ECO:0000256" key="4">
    <source>
        <dbReference type="ARBA" id="ARBA00022553"/>
    </source>
</evidence>
<keyword evidence="5" id="KW-0418">Kinase</keyword>
<feature type="domain" description="Response regulatory" evidence="10">
    <location>
        <begin position="1087"/>
        <end position="1208"/>
    </location>
</feature>
<dbReference type="InterPro" id="IPR013655">
    <property type="entry name" value="PAS_fold_3"/>
</dbReference>
<dbReference type="RefSeq" id="WP_117532116.1">
    <property type="nucleotide sequence ID" value="NZ_QUSM01000003.1"/>
</dbReference>
<dbReference type="InterPro" id="IPR036890">
    <property type="entry name" value="HATPase_C_sf"/>
</dbReference>
<dbReference type="PRINTS" id="PR00344">
    <property type="entry name" value="BCTRLSENSOR"/>
</dbReference>
<dbReference type="InterPro" id="IPR005467">
    <property type="entry name" value="His_kinase_dom"/>
</dbReference>
<dbReference type="CDD" id="cd00082">
    <property type="entry name" value="HisKA"/>
    <property type="match status" value="1"/>
</dbReference>
<feature type="domain" description="Histidine kinase" evidence="9">
    <location>
        <begin position="707"/>
        <end position="930"/>
    </location>
</feature>
<dbReference type="EMBL" id="QUSM01000003">
    <property type="protein sequence ID" value="RGD74392.1"/>
    <property type="molecule type" value="Genomic_DNA"/>
</dbReference>
<dbReference type="CDD" id="cd00130">
    <property type="entry name" value="PAS"/>
    <property type="match status" value="3"/>
</dbReference>
<dbReference type="InterPro" id="IPR035965">
    <property type="entry name" value="PAS-like_dom_sf"/>
</dbReference>
<feature type="domain" description="PAC" evidence="12">
    <location>
        <begin position="502"/>
        <end position="553"/>
    </location>
</feature>
<keyword evidence="6" id="KW-0902">Two-component regulatory system</keyword>
<dbReference type="InterPro" id="IPR036097">
    <property type="entry name" value="HisK_dim/P_sf"/>
</dbReference>
<dbReference type="InterPro" id="IPR003594">
    <property type="entry name" value="HATPase_dom"/>
</dbReference>
<dbReference type="PROSITE" id="PS50110">
    <property type="entry name" value="RESPONSE_REGULATORY"/>
    <property type="match status" value="2"/>
</dbReference>
<dbReference type="CDD" id="cd00156">
    <property type="entry name" value="REC"/>
    <property type="match status" value="1"/>
</dbReference>
<protein>
    <recommendedName>
        <fullName evidence="3">Stage 0 sporulation protein A homolog</fullName>
        <ecNumber evidence="2">2.7.13.3</ecNumber>
    </recommendedName>
</protein>
<dbReference type="SMART" id="SM00448">
    <property type="entry name" value="REC"/>
    <property type="match status" value="2"/>
</dbReference>
<dbReference type="PROSITE" id="PS50112">
    <property type="entry name" value="PAS"/>
    <property type="match status" value="2"/>
</dbReference>
<dbReference type="SMART" id="SM00388">
    <property type="entry name" value="HisKA"/>
    <property type="match status" value="1"/>
</dbReference>
<dbReference type="PROSITE" id="PS50113">
    <property type="entry name" value="PAC"/>
    <property type="match status" value="2"/>
</dbReference>
<dbReference type="Gene3D" id="3.30.450.20">
    <property type="entry name" value="PAS domain"/>
    <property type="match status" value="3"/>
</dbReference>
<evidence type="ECO:0000256" key="8">
    <source>
        <dbReference type="PROSITE-ProRule" id="PRU00169"/>
    </source>
</evidence>
<feature type="domain" description="PAS" evidence="11">
    <location>
        <begin position="292"/>
        <end position="367"/>
    </location>
</feature>
<dbReference type="SMART" id="SM00086">
    <property type="entry name" value="PAC"/>
    <property type="match status" value="4"/>
</dbReference>
<dbReference type="SMART" id="SM00091">
    <property type="entry name" value="PAS"/>
    <property type="match status" value="4"/>
</dbReference>
<feature type="modified residue" description="4-aspartylphosphate" evidence="8">
    <location>
        <position position="1000"/>
    </location>
</feature>
<evidence type="ECO:0000259" key="11">
    <source>
        <dbReference type="PROSITE" id="PS50112"/>
    </source>
</evidence>
<evidence type="ECO:0000256" key="1">
    <source>
        <dbReference type="ARBA" id="ARBA00000085"/>
    </source>
</evidence>
<dbReference type="InterPro" id="IPR004358">
    <property type="entry name" value="Sig_transdc_His_kin-like_C"/>
</dbReference>
<feature type="modified residue" description="4-aspartylphosphate" evidence="8">
    <location>
        <position position="1139"/>
    </location>
</feature>
<comment type="function">
    <text evidence="7">May play the central regulatory role in sporulation. It may be an element of the effector pathway responsible for the activation of sporulation genes in response to nutritional stress. Spo0A may act in concert with spo0H (a sigma factor) to control the expression of some genes that are critical to the sporulation process.</text>
</comment>
<name>A0A3E3DYP7_9FIRM</name>
<reference evidence="13 14" key="1">
    <citation type="submission" date="2018-08" db="EMBL/GenBank/DDBJ databases">
        <title>A genome reference for cultivated species of the human gut microbiota.</title>
        <authorList>
            <person name="Zou Y."/>
            <person name="Xue W."/>
            <person name="Luo G."/>
        </authorList>
    </citation>
    <scope>NUCLEOTIDE SEQUENCE [LARGE SCALE GENOMIC DNA]</scope>
    <source>
        <strain evidence="13 14">AM25-6</strain>
    </source>
</reference>
<evidence type="ECO:0000256" key="5">
    <source>
        <dbReference type="ARBA" id="ARBA00022777"/>
    </source>
</evidence>
<proteinExistence type="predicted"/>
<evidence type="ECO:0000259" key="10">
    <source>
        <dbReference type="PROSITE" id="PS50110"/>
    </source>
</evidence>
<evidence type="ECO:0000256" key="3">
    <source>
        <dbReference type="ARBA" id="ARBA00018672"/>
    </source>
</evidence>
<dbReference type="SUPFAM" id="SSF55785">
    <property type="entry name" value="PYP-like sensor domain (PAS domain)"/>
    <property type="match status" value="3"/>
</dbReference>
<dbReference type="SUPFAM" id="SSF47384">
    <property type="entry name" value="Homodimeric domain of signal transducing histidine kinase"/>
    <property type="match status" value="1"/>
</dbReference>
<evidence type="ECO:0000259" key="12">
    <source>
        <dbReference type="PROSITE" id="PS50113"/>
    </source>
</evidence>
<dbReference type="InterPro" id="IPR003661">
    <property type="entry name" value="HisK_dim/P_dom"/>
</dbReference>
<dbReference type="InterPro" id="IPR000014">
    <property type="entry name" value="PAS"/>
</dbReference>
<dbReference type="PROSITE" id="PS50109">
    <property type="entry name" value="HIS_KIN"/>
    <property type="match status" value="1"/>
</dbReference>
<dbReference type="GO" id="GO:0000155">
    <property type="term" value="F:phosphorelay sensor kinase activity"/>
    <property type="evidence" value="ECO:0007669"/>
    <property type="project" value="InterPro"/>
</dbReference>
<organism evidence="13 14">
    <name type="scientific">Anaerofustis stercorihominis</name>
    <dbReference type="NCBI Taxonomy" id="214853"/>
    <lineage>
        <taxon>Bacteria</taxon>
        <taxon>Bacillati</taxon>
        <taxon>Bacillota</taxon>
        <taxon>Clostridia</taxon>
        <taxon>Eubacteriales</taxon>
        <taxon>Eubacteriaceae</taxon>
        <taxon>Anaerofustis</taxon>
    </lineage>
</organism>
<dbReference type="InterPro" id="IPR001789">
    <property type="entry name" value="Sig_transdc_resp-reg_receiver"/>
</dbReference>
<sequence length="1210" mass="139202">MKNYGIKEVFKIKERADSRNDMIKTLYDSMPGHLFAVEDHYPYRVLFISKEALSFFCIENDKNITDMTLKDLVSPEENDYILNDIKKIKNGKKIINWNRTFTDIGNNIVHFLGRTSLIENPDGSTFIQVYYYNMNTINHLEKSIDQIEYHIKNIADSISDGLCFYEVKSGELFPLYVNDGYLNIIGYDRNNYDTNSSIKDKVHPDDLNALSLAIKECLMSGKLMEFKLRVIDIKGKYHWINAKAHRIDDYPGTNNPVIFALVTDVTEQRRAEKALIKSEEAKRKTFEELRKKNQQIELILSSINGGLASYECDTYDFLYVSDELCKMLGYSKEEFLSVTKGNVLNLIYYIDKVKAVKDYHKSFLENEKNYAVKYRVVCKDGSLKWILDSGYKSKSDEGKDIINCLFLDIDELQQSTLKVTEQKDFLDSIYNSVMCGILRYHNVGGEFAFIMMNNEALKIFGYETEEECLKLGREEFLNRVYYEDRDYILSKINSLRDVGENFSEEYRIKRPNGEIRWVYATSEMVKDAKGNILNQRVMMDITDRKKLEIEERLSGIIRTAYDVVVDIDLKTGEYIENDFSEMSYFKKNYGNYKRSFLQMLRHDIDHRDTKYIANTLGIKNLRHIAENKQDVRKLSCKYRLREDENKWIEATAIFNSGQNRNRINLIIRDITDQIKQEELIEAQNRALEKALKKANAANEAKSLFLSSMSHDIRTPMNGIVGMTTVAKESIKNEDRIKDCLDKIDVSSKHLLSLINDILDMSRIESGNLILKEENVNISDLFHDTLTIILSQAKEKNQNIRFDIDVEHENIIVDSLRLQQVFINILSNAIKFTEYNGNIDINIYELPQTKQGYADYKFEFIDDGIGISKEFIDNIFEPFERENKEMSGKIQGTGLGMTITKRILDMMGGKILVRSEQGKGTCFTVCASYKLNHIKEPKINDSVKDLRVLIADSSQKNAKRLNLILNSLGIKNDFTTSGGKALEMSVKAYEHSMPYDVVLIDLTMKDMNGFEVCKNIRNALSSKNVPTLILSAVAGSRGYIDADKAGFDIVANRPIFKSDIIKLFNGLFDKNIQSETHKNNKSSLTGKRILIAEDNELNREIAVELIKGITGNIDTVENGKEVLDKLAVHEDGYYDLILMDIQMPILNGYEATKQIRKADNEYYKNIPIVAMTANAFDTDVKKAFDSGMNEHLSKPIDVKKLNKVLNTYLKK</sequence>
<evidence type="ECO:0000256" key="6">
    <source>
        <dbReference type="ARBA" id="ARBA00023012"/>
    </source>
</evidence>
<comment type="caution">
    <text evidence="13">The sequence shown here is derived from an EMBL/GenBank/DDBJ whole genome shotgun (WGS) entry which is preliminary data.</text>
</comment>
<keyword evidence="5" id="KW-0808">Transferase</keyword>
<dbReference type="SUPFAM" id="SSF55874">
    <property type="entry name" value="ATPase domain of HSP90 chaperone/DNA topoisomerase II/histidine kinase"/>
    <property type="match status" value="1"/>
</dbReference>
<dbReference type="InterPro" id="IPR011006">
    <property type="entry name" value="CheY-like_superfamily"/>
</dbReference>
<dbReference type="SMART" id="SM00387">
    <property type="entry name" value="HATPase_c"/>
    <property type="match status" value="1"/>
</dbReference>
<evidence type="ECO:0000256" key="7">
    <source>
        <dbReference type="ARBA" id="ARBA00024867"/>
    </source>
</evidence>
<dbReference type="AlphaFoldDB" id="A0A3E3DYP7"/>
<evidence type="ECO:0000313" key="13">
    <source>
        <dbReference type="EMBL" id="RGD74392.1"/>
    </source>
</evidence>